<feature type="signal peptide" evidence="1">
    <location>
        <begin position="1"/>
        <end position="20"/>
    </location>
</feature>
<reference evidence="3" key="1">
    <citation type="submission" date="2016-11" db="EMBL/GenBank/DDBJ databases">
        <authorList>
            <person name="Varghese N."/>
            <person name="Submissions S."/>
        </authorList>
    </citation>
    <scope>NUCLEOTIDE SEQUENCE [LARGE SCALE GENOMIC DNA]</scope>
    <source>
        <strain evidence="3">DSM 16990</strain>
    </source>
</reference>
<gene>
    <name evidence="2" type="ORF">SAMN04488522_105451</name>
</gene>
<sequence>MKKTNILIKFLCIAMISTLAISCKKEKEQTPGSETAAKSANELSVANDTSIPQVTIIPLQRGESAQMKEKNSLFQCPANTVITGRWHAGDENGQTKYQYASLQAIDNTGQPIEATITVEDGIWSNWFKESSGAGFTASVGRVIIGRQHNGDENGDTRYLTGVVKFNGKPTQITNITTAGPFKESSGIYYTTNAQQVMISRIHQKDENGNTTYQAGTIVFNYQNPNANSFRVVVRLHPTEEYFPMNPLDFIKKSRFRHMVGLGSDGGYDKTLPGWRNSNNDHTPQFYDIPVSTINSYALQNGKNRRPRDDNKGDFNVFLEPDDNLTGDSNPNNNVASYVYELNDGRKQFWLFYGYNYWNFAGISQSHQGDWESVTLQVIDNNITGAWLSAHGNDTYYPKSELIVETTGNIQTLYVYSARGSHAHYSSPGDYHILNKDHAADGGYQWVVSDKTENLESQPWRDYAGAWGEVGEQVSTTGPLGPWYKKIK</sequence>
<accession>A0A1M5JQL9</accession>
<keyword evidence="3" id="KW-1185">Reference proteome</keyword>
<dbReference type="EMBL" id="FQUQ01000005">
    <property type="protein sequence ID" value="SHG42283.1"/>
    <property type="molecule type" value="Genomic_DNA"/>
</dbReference>
<keyword evidence="1" id="KW-0732">Signal</keyword>
<dbReference type="STRING" id="288992.SAMN04488522_105451"/>
<dbReference type="AlphaFoldDB" id="A0A1M5JQL9"/>
<feature type="chain" id="PRO_5012838650" description="DUF946 domain-containing protein" evidence="1">
    <location>
        <begin position="21"/>
        <end position="487"/>
    </location>
</feature>
<evidence type="ECO:0000256" key="1">
    <source>
        <dbReference type="SAM" id="SignalP"/>
    </source>
</evidence>
<dbReference type="PROSITE" id="PS51257">
    <property type="entry name" value="PROKAR_LIPOPROTEIN"/>
    <property type="match status" value="1"/>
</dbReference>
<proteinExistence type="predicted"/>
<evidence type="ECO:0008006" key="4">
    <source>
        <dbReference type="Google" id="ProtNLM"/>
    </source>
</evidence>
<dbReference type="Proteomes" id="UP000184287">
    <property type="component" value="Unassembled WGS sequence"/>
</dbReference>
<dbReference type="RefSeq" id="WP_084529290.1">
    <property type="nucleotide sequence ID" value="NZ_FQUQ01000005.1"/>
</dbReference>
<protein>
    <recommendedName>
        <fullName evidence="4">DUF946 domain-containing protein</fullName>
    </recommendedName>
</protein>
<organism evidence="2 3">
    <name type="scientific">Pedobacter caeni</name>
    <dbReference type="NCBI Taxonomy" id="288992"/>
    <lineage>
        <taxon>Bacteria</taxon>
        <taxon>Pseudomonadati</taxon>
        <taxon>Bacteroidota</taxon>
        <taxon>Sphingobacteriia</taxon>
        <taxon>Sphingobacteriales</taxon>
        <taxon>Sphingobacteriaceae</taxon>
        <taxon>Pedobacter</taxon>
    </lineage>
</organism>
<evidence type="ECO:0000313" key="2">
    <source>
        <dbReference type="EMBL" id="SHG42283.1"/>
    </source>
</evidence>
<name>A0A1M5JQL9_9SPHI</name>
<evidence type="ECO:0000313" key="3">
    <source>
        <dbReference type="Proteomes" id="UP000184287"/>
    </source>
</evidence>
<dbReference type="OrthoDB" id="787205at2"/>